<evidence type="ECO:0000313" key="9">
    <source>
        <dbReference type="EMBL" id="ROQ00968.1"/>
    </source>
</evidence>
<organism evidence="9 10">
    <name type="scientific">Stella humosa</name>
    <dbReference type="NCBI Taxonomy" id="94"/>
    <lineage>
        <taxon>Bacteria</taxon>
        <taxon>Pseudomonadati</taxon>
        <taxon>Pseudomonadota</taxon>
        <taxon>Alphaproteobacteria</taxon>
        <taxon>Rhodospirillales</taxon>
        <taxon>Stellaceae</taxon>
        <taxon>Stella</taxon>
    </lineage>
</organism>
<keyword evidence="2" id="KW-0645">Protease</keyword>
<dbReference type="OrthoDB" id="9805070at2"/>
<evidence type="ECO:0000256" key="7">
    <source>
        <dbReference type="SAM" id="Coils"/>
    </source>
</evidence>
<dbReference type="CDD" id="cd12797">
    <property type="entry name" value="M23_peptidase"/>
    <property type="match status" value="1"/>
</dbReference>
<comment type="cofactor">
    <cofactor evidence="1">
        <name>Zn(2+)</name>
        <dbReference type="ChEBI" id="CHEBI:29105"/>
    </cofactor>
</comment>
<evidence type="ECO:0000256" key="4">
    <source>
        <dbReference type="ARBA" id="ARBA00022801"/>
    </source>
</evidence>
<name>A0A3N1MBF9_9PROT</name>
<dbReference type="FunFam" id="2.70.70.10:FF:000006">
    <property type="entry name" value="M23 family peptidase"/>
    <property type="match status" value="1"/>
</dbReference>
<keyword evidence="6" id="KW-0482">Metalloprotease</keyword>
<dbReference type="PANTHER" id="PTHR21666:SF288">
    <property type="entry name" value="CELL DIVISION PROTEIN YTFB"/>
    <property type="match status" value="1"/>
</dbReference>
<dbReference type="RefSeq" id="WP_123687775.1">
    <property type="nucleotide sequence ID" value="NZ_AP019700.1"/>
</dbReference>
<dbReference type="InterPro" id="IPR011055">
    <property type="entry name" value="Dup_hybrid_motif"/>
</dbReference>
<evidence type="ECO:0000256" key="3">
    <source>
        <dbReference type="ARBA" id="ARBA00022723"/>
    </source>
</evidence>
<keyword evidence="10" id="KW-1185">Reference proteome</keyword>
<evidence type="ECO:0000256" key="2">
    <source>
        <dbReference type="ARBA" id="ARBA00022670"/>
    </source>
</evidence>
<feature type="coiled-coil region" evidence="7">
    <location>
        <begin position="196"/>
        <end position="244"/>
    </location>
</feature>
<protein>
    <submittedName>
        <fullName evidence="9">Murein DD-endopeptidase MepM/ murein hydrolase activator NlpD</fullName>
    </submittedName>
</protein>
<dbReference type="Pfam" id="PF01551">
    <property type="entry name" value="Peptidase_M23"/>
    <property type="match status" value="1"/>
</dbReference>
<dbReference type="Proteomes" id="UP000278222">
    <property type="component" value="Unassembled WGS sequence"/>
</dbReference>
<keyword evidence="3" id="KW-0479">Metal-binding</keyword>
<keyword evidence="5" id="KW-0862">Zinc</keyword>
<comment type="caution">
    <text evidence="9">The sequence shown here is derived from an EMBL/GenBank/DDBJ whole genome shotgun (WGS) entry which is preliminary data.</text>
</comment>
<dbReference type="GO" id="GO:0046872">
    <property type="term" value="F:metal ion binding"/>
    <property type="evidence" value="ECO:0007669"/>
    <property type="project" value="UniProtKB-KW"/>
</dbReference>
<gene>
    <name evidence="9" type="ORF">EDC65_0138</name>
</gene>
<evidence type="ECO:0000313" key="10">
    <source>
        <dbReference type="Proteomes" id="UP000278222"/>
    </source>
</evidence>
<proteinExistence type="predicted"/>
<sequence>MGGRTEARSDVPVGGAERRWPAWVAGSCAGLMLWAAAPAAGQGLGQNVAPPQPAATATPDRETLLRMLAEEMTTRLVTALSIQARSHAAEVATLEYRLRQAEERLERTETARERGESAHREDLKGMRELLARAEAAVGGLGASQAAMKAALDERDQDANRLKLTLTRALGALAEAKQDARTQRAAADAAAAAAGDVELLRQQAMAAVADLDRARQQSALLAAERLRLAREADELKLEKASLQIDRDLAFGERDAMSDRLQVVALQVSQPQPASEPAGLETRALERLGQIEQFLSATGINVGKLGAPVPGAKTSTGTVVPPPLPVSRQGGRGGPFIPGNLQSLADRQKPTEASIRMERQLDRLERVERVLRVLPLGAPLQHYSFESGFGPRSDPFRKKAAIHEGVDLAAPMRTPLRATGPGTVVHAGTKAAYGKTVDIRHAGGLVTRYAHMADIKVRDGETVRRGDIVGLLGSTGRSTGPHVHYEVMVDGRPVDPVRFIGKK</sequence>
<dbReference type="EMBL" id="RJKX01000011">
    <property type="protein sequence ID" value="ROQ00968.1"/>
    <property type="molecule type" value="Genomic_DNA"/>
</dbReference>
<evidence type="ECO:0000256" key="6">
    <source>
        <dbReference type="ARBA" id="ARBA00023049"/>
    </source>
</evidence>
<evidence type="ECO:0000259" key="8">
    <source>
        <dbReference type="Pfam" id="PF01551"/>
    </source>
</evidence>
<evidence type="ECO:0000256" key="1">
    <source>
        <dbReference type="ARBA" id="ARBA00001947"/>
    </source>
</evidence>
<dbReference type="InterPro" id="IPR050570">
    <property type="entry name" value="Cell_wall_metabolism_enzyme"/>
</dbReference>
<evidence type="ECO:0000256" key="5">
    <source>
        <dbReference type="ARBA" id="ARBA00022833"/>
    </source>
</evidence>
<reference evidence="9 10" key="1">
    <citation type="submission" date="2018-11" db="EMBL/GenBank/DDBJ databases">
        <title>Genomic Encyclopedia of Type Strains, Phase IV (KMG-IV): sequencing the most valuable type-strain genomes for metagenomic binning, comparative biology and taxonomic classification.</title>
        <authorList>
            <person name="Goeker M."/>
        </authorList>
    </citation>
    <scope>NUCLEOTIDE SEQUENCE [LARGE SCALE GENOMIC DNA]</scope>
    <source>
        <strain evidence="9 10">DSM 5900</strain>
    </source>
</reference>
<dbReference type="Gene3D" id="2.70.70.10">
    <property type="entry name" value="Glucose Permease (Domain IIA)"/>
    <property type="match status" value="1"/>
</dbReference>
<dbReference type="GO" id="GO:0006508">
    <property type="term" value="P:proteolysis"/>
    <property type="evidence" value="ECO:0007669"/>
    <property type="project" value="UniProtKB-KW"/>
</dbReference>
<keyword evidence="4 9" id="KW-0378">Hydrolase</keyword>
<dbReference type="AlphaFoldDB" id="A0A3N1MBF9"/>
<keyword evidence="7" id="KW-0175">Coiled coil</keyword>
<dbReference type="InterPro" id="IPR016047">
    <property type="entry name" value="M23ase_b-sheet_dom"/>
</dbReference>
<dbReference type="GO" id="GO:0004222">
    <property type="term" value="F:metalloendopeptidase activity"/>
    <property type="evidence" value="ECO:0007669"/>
    <property type="project" value="TreeGrafter"/>
</dbReference>
<feature type="domain" description="M23ase beta-sheet core" evidence="8">
    <location>
        <begin position="400"/>
        <end position="494"/>
    </location>
</feature>
<dbReference type="PANTHER" id="PTHR21666">
    <property type="entry name" value="PEPTIDASE-RELATED"/>
    <property type="match status" value="1"/>
</dbReference>
<dbReference type="SUPFAM" id="SSF51261">
    <property type="entry name" value="Duplicated hybrid motif"/>
    <property type="match status" value="1"/>
</dbReference>
<accession>A0A3N1MBF9</accession>
<feature type="coiled-coil region" evidence="7">
    <location>
        <begin position="84"/>
        <end position="118"/>
    </location>
</feature>